<evidence type="ECO:0000256" key="5">
    <source>
        <dbReference type="ARBA" id="ARBA00022837"/>
    </source>
</evidence>
<comment type="caution">
    <text evidence="8">The sequence shown here is derived from an EMBL/GenBank/DDBJ whole genome shotgun (WGS) entry which is preliminary data.</text>
</comment>
<dbReference type="PANTHER" id="PTHR46212">
    <property type="entry name" value="PEFLIN"/>
    <property type="match status" value="1"/>
</dbReference>
<dbReference type="PROSITE" id="PS00018">
    <property type="entry name" value="EF_HAND_1"/>
    <property type="match status" value="1"/>
</dbReference>
<reference evidence="8" key="1">
    <citation type="submission" date="2020-11" db="EMBL/GenBank/DDBJ databases">
        <authorList>
            <consortium name="DOE Joint Genome Institute"/>
            <person name="Ahrendt S."/>
            <person name="Riley R."/>
            <person name="Andreopoulos W."/>
            <person name="LaButti K."/>
            <person name="Pangilinan J."/>
            <person name="Ruiz-duenas F.J."/>
            <person name="Barrasa J.M."/>
            <person name="Sanchez-Garcia M."/>
            <person name="Camarero S."/>
            <person name="Miyauchi S."/>
            <person name="Serrano A."/>
            <person name="Linde D."/>
            <person name="Babiker R."/>
            <person name="Drula E."/>
            <person name="Ayuso-Fernandez I."/>
            <person name="Pacheco R."/>
            <person name="Padilla G."/>
            <person name="Ferreira P."/>
            <person name="Barriuso J."/>
            <person name="Kellner H."/>
            <person name="Castanera R."/>
            <person name="Alfaro M."/>
            <person name="Ramirez L."/>
            <person name="Pisabarro A.G."/>
            <person name="Kuo A."/>
            <person name="Tritt A."/>
            <person name="Lipzen A."/>
            <person name="He G."/>
            <person name="Yan M."/>
            <person name="Ng V."/>
            <person name="Cullen D."/>
            <person name="Martin F."/>
            <person name="Rosso M.-N."/>
            <person name="Henrissat B."/>
            <person name="Hibbett D."/>
            <person name="Martinez A.T."/>
            <person name="Grigoriev I.V."/>
        </authorList>
    </citation>
    <scope>NUCLEOTIDE SEQUENCE</scope>
    <source>
        <strain evidence="8">AH 44721</strain>
    </source>
</reference>
<feature type="domain" description="EF-hand" evidence="7">
    <location>
        <begin position="48"/>
        <end position="83"/>
    </location>
</feature>
<sequence length="85" mass="9402">MYNSAYTSRQQSQYYTPPSRTPEPRYGAQRQSGGNYTSFQHAHGPPPGADPQLWQWFASVDTDRSGSITVTELQSALVNGAIVHT</sequence>
<dbReference type="GO" id="GO:0005509">
    <property type="term" value="F:calcium ion binding"/>
    <property type="evidence" value="ECO:0007669"/>
    <property type="project" value="InterPro"/>
</dbReference>
<dbReference type="Proteomes" id="UP000724874">
    <property type="component" value="Unassembled WGS sequence"/>
</dbReference>
<evidence type="ECO:0000313" key="8">
    <source>
        <dbReference type="EMBL" id="KAF8905975.1"/>
    </source>
</evidence>
<keyword evidence="3" id="KW-0479">Metal-binding</keyword>
<name>A0A9P5NR03_GYMJU</name>
<dbReference type="InterPro" id="IPR002048">
    <property type="entry name" value="EF_hand_dom"/>
</dbReference>
<evidence type="ECO:0000259" key="7">
    <source>
        <dbReference type="PROSITE" id="PS50222"/>
    </source>
</evidence>
<keyword evidence="5" id="KW-0106">Calcium</keyword>
<comment type="subcellular location">
    <subcellularLocation>
        <location evidence="1">Cytoplasm</location>
    </subcellularLocation>
</comment>
<dbReference type="Gene3D" id="1.10.238.10">
    <property type="entry name" value="EF-hand"/>
    <property type="match status" value="1"/>
</dbReference>
<evidence type="ECO:0000256" key="2">
    <source>
        <dbReference type="ARBA" id="ARBA00022490"/>
    </source>
</evidence>
<dbReference type="InterPro" id="IPR018247">
    <property type="entry name" value="EF_Hand_1_Ca_BS"/>
</dbReference>
<keyword evidence="4" id="KW-0677">Repeat</keyword>
<dbReference type="SUPFAM" id="SSF47473">
    <property type="entry name" value="EF-hand"/>
    <property type="match status" value="1"/>
</dbReference>
<proteinExistence type="predicted"/>
<dbReference type="InterPro" id="IPR011992">
    <property type="entry name" value="EF-hand-dom_pair"/>
</dbReference>
<dbReference type="OrthoDB" id="186625at2759"/>
<dbReference type="PANTHER" id="PTHR46212:SF3">
    <property type="entry name" value="GH27120P"/>
    <property type="match status" value="1"/>
</dbReference>
<evidence type="ECO:0000313" key="9">
    <source>
        <dbReference type="Proteomes" id="UP000724874"/>
    </source>
</evidence>
<dbReference type="AlphaFoldDB" id="A0A9P5NR03"/>
<dbReference type="InterPro" id="IPR051426">
    <property type="entry name" value="Peflin/Sorcin_CaBP"/>
</dbReference>
<keyword evidence="9" id="KW-1185">Reference proteome</keyword>
<feature type="compositionally biased region" description="Polar residues" evidence="6">
    <location>
        <begin position="29"/>
        <end position="40"/>
    </location>
</feature>
<evidence type="ECO:0000256" key="6">
    <source>
        <dbReference type="SAM" id="MobiDB-lite"/>
    </source>
</evidence>
<feature type="compositionally biased region" description="Polar residues" evidence="6">
    <location>
        <begin position="1"/>
        <end position="18"/>
    </location>
</feature>
<gene>
    <name evidence="8" type="ORF">CPB84DRAFT_1770703</name>
</gene>
<organism evidence="8 9">
    <name type="scientific">Gymnopilus junonius</name>
    <name type="common">Spectacular rustgill mushroom</name>
    <name type="synonym">Gymnopilus spectabilis subsp. junonius</name>
    <dbReference type="NCBI Taxonomy" id="109634"/>
    <lineage>
        <taxon>Eukaryota</taxon>
        <taxon>Fungi</taxon>
        <taxon>Dikarya</taxon>
        <taxon>Basidiomycota</taxon>
        <taxon>Agaricomycotina</taxon>
        <taxon>Agaricomycetes</taxon>
        <taxon>Agaricomycetidae</taxon>
        <taxon>Agaricales</taxon>
        <taxon>Agaricineae</taxon>
        <taxon>Hymenogastraceae</taxon>
        <taxon>Gymnopilus</taxon>
    </lineage>
</organism>
<dbReference type="GO" id="GO:0048306">
    <property type="term" value="F:calcium-dependent protein binding"/>
    <property type="evidence" value="ECO:0007669"/>
    <property type="project" value="UniProtKB-ARBA"/>
</dbReference>
<evidence type="ECO:0000256" key="1">
    <source>
        <dbReference type="ARBA" id="ARBA00004496"/>
    </source>
</evidence>
<accession>A0A9P5NR03</accession>
<keyword evidence="2" id="KW-0963">Cytoplasm</keyword>
<dbReference type="GO" id="GO:0005737">
    <property type="term" value="C:cytoplasm"/>
    <property type="evidence" value="ECO:0007669"/>
    <property type="project" value="UniProtKB-SubCell"/>
</dbReference>
<dbReference type="PROSITE" id="PS50222">
    <property type="entry name" value="EF_HAND_2"/>
    <property type="match status" value="1"/>
</dbReference>
<evidence type="ECO:0000256" key="4">
    <source>
        <dbReference type="ARBA" id="ARBA00022737"/>
    </source>
</evidence>
<dbReference type="EMBL" id="JADNYJ010000020">
    <property type="protein sequence ID" value="KAF8905975.1"/>
    <property type="molecule type" value="Genomic_DNA"/>
</dbReference>
<protein>
    <recommendedName>
        <fullName evidence="7">EF-hand domain-containing protein</fullName>
    </recommendedName>
</protein>
<feature type="region of interest" description="Disordered" evidence="6">
    <location>
        <begin position="1"/>
        <end position="51"/>
    </location>
</feature>
<evidence type="ECO:0000256" key="3">
    <source>
        <dbReference type="ARBA" id="ARBA00022723"/>
    </source>
</evidence>